<feature type="compositionally biased region" description="Low complexity" evidence="1">
    <location>
        <begin position="462"/>
        <end position="471"/>
    </location>
</feature>
<dbReference type="PANTHER" id="PTHR45824:SF29">
    <property type="entry name" value="GH16843P"/>
    <property type="match status" value="1"/>
</dbReference>
<dbReference type="CDD" id="cd00170">
    <property type="entry name" value="SEC14"/>
    <property type="match status" value="1"/>
</dbReference>
<organism evidence="3 4">
    <name type="scientific">Rhodotorula taiwanensis</name>
    <dbReference type="NCBI Taxonomy" id="741276"/>
    <lineage>
        <taxon>Eukaryota</taxon>
        <taxon>Fungi</taxon>
        <taxon>Dikarya</taxon>
        <taxon>Basidiomycota</taxon>
        <taxon>Pucciniomycotina</taxon>
        <taxon>Microbotryomycetes</taxon>
        <taxon>Sporidiobolales</taxon>
        <taxon>Sporidiobolaceae</taxon>
        <taxon>Rhodotorula</taxon>
    </lineage>
</organism>
<dbReference type="PANTHER" id="PTHR45824">
    <property type="entry name" value="GH16843P"/>
    <property type="match status" value="1"/>
</dbReference>
<evidence type="ECO:0000313" key="3">
    <source>
        <dbReference type="EMBL" id="POY72556.1"/>
    </source>
</evidence>
<feature type="region of interest" description="Disordered" evidence="1">
    <location>
        <begin position="90"/>
        <end position="123"/>
    </location>
</feature>
<dbReference type="InterPro" id="IPR036273">
    <property type="entry name" value="CRAL/TRIO_N_dom_sf"/>
</dbReference>
<gene>
    <name evidence="3" type="ORF">BMF94_4383</name>
</gene>
<feature type="domain" description="CRAL-TRIO" evidence="2">
    <location>
        <begin position="250"/>
        <end position="398"/>
    </location>
</feature>
<feature type="compositionally biased region" description="Polar residues" evidence="1">
    <location>
        <begin position="483"/>
        <end position="513"/>
    </location>
</feature>
<comment type="caution">
    <text evidence="3">The sequence shown here is derived from an EMBL/GenBank/DDBJ whole genome shotgun (WGS) entry which is preliminary data.</text>
</comment>
<proteinExistence type="predicted"/>
<dbReference type="InterPro" id="IPR052578">
    <property type="entry name" value="PI_Transfer_CRAL-TRIO"/>
</dbReference>
<dbReference type="STRING" id="741276.A0A2S5B715"/>
<name>A0A2S5B715_9BASI</name>
<dbReference type="Gene3D" id="3.40.525.10">
    <property type="entry name" value="CRAL-TRIO lipid binding domain"/>
    <property type="match status" value="1"/>
</dbReference>
<dbReference type="OrthoDB" id="75724at2759"/>
<dbReference type="InterPro" id="IPR036865">
    <property type="entry name" value="CRAL-TRIO_dom_sf"/>
</dbReference>
<dbReference type="InterPro" id="IPR001251">
    <property type="entry name" value="CRAL-TRIO_dom"/>
</dbReference>
<dbReference type="SMART" id="SM00516">
    <property type="entry name" value="SEC14"/>
    <property type="match status" value="1"/>
</dbReference>
<feature type="region of interest" description="Disordered" evidence="1">
    <location>
        <begin position="447"/>
        <end position="550"/>
    </location>
</feature>
<dbReference type="GO" id="GO:0008526">
    <property type="term" value="F:phosphatidylinositol transfer activity"/>
    <property type="evidence" value="ECO:0007669"/>
    <property type="project" value="TreeGrafter"/>
</dbReference>
<dbReference type="SUPFAM" id="SSF52087">
    <property type="entry name" value="CRAL/TRIO domain"/>
    <property type="match status" value="1"/>
</dbReference>
<dbReference type="SUPFAM" id="SSF46938">
    <property type="entry name" value="CRAL/TRIO N-terminal domain"/>
    <property type="match status" value="1"/>
</dbReference>
<dbReference type="Proteomes" id="UP000237144">
    <property type="component" value="Unassembled WGS sequence"/>
</dbReference>
<dbReference type="EMBL" id="PJQD01000048">
    <property type="protein sequence ID" value="POY72556.1"/>
    <property type="molecule type" value="Genomic_DNA"/>
</dbReference>
<evidence type="ECO:0000256" key="1">
    <source>
        <dbReference type="SAM" id="MobiDB-lite"/>
    </source>
</evidence>
<reference evidence="3 4" key="1">
    <citation type="journal article" date="2018" name="Front. Microbiol.">
        <title>Prospects for Fungal Bioremediation of Acidic Radioactive Waste Sites: Characterization and Genome Sequence of Rhodotorula taiwanensis MD1149.</title>
        <authorList>
            <person name="Tkavc R."/>
            <person name="Matrosova V.Y."/>
            <person name="Grichenko O.E."/>
            <person name="Gostincar C."/>
            <person name="Volpe R.P."/>
            <person name="Klimenkova P."/>
            <person name="Gaidamakova E.K."/>
            <person name="Zhou C.E."/>
            <person name="Stewart B.J."/>
            <person name="Lyman M.G."/>
            <person name="Malfatti S.A."/>
            <person name="Rubinfeld B."/>
            <person name="Courtot M."/>
            <person name="Singh J."/>
            <person name="Dalgard C.L."/>
            <person name="Hamilton T."/>
            <person name="Frey K.G."/>
            <person name="Gunde-Cimerman N."/>
            <person name="Dugan L."/>
            <person name="Daly M.J."/>
        </authorList>
    </citation>
    <scope>NUCLEOTIDE SEQUENCE [LARGE SCALE GENOMIC DNA]</scope>
    <source>
        <strain evidence="3 4">MD1149</strain>
    </source>
</reference>
<evidence type="ECO:0000259" key="2">
    <source>
        <dbReference type="PROSITE" id="PS50191"/>
    </source>
</evidence>
<protein>
    <recommendedName>
        <fullName evidence="2">CRAL-TRIO domain-containing protein</fullName>
    </recommendedName>
</protein>
<dbReference type="Pfam" id="PF00650">
    <property type="entry name" value="CRAL_TRIO"/>
    <property type="match status" value="1"/>
</dbReference>
<sequence length="550" mass="60525">MGRRSRSWHPWLRVFGSVRCPRRRRDSGRESTRAKSAVALLSLLAHSLPTLIDSLAAIESKRGTLAGLATPCARLQKTSREATRVMTVFEDSLAPPPSNDAQTPYSLPLPHPNQDSKPVAPKPLTADQKEKLDRLVNHFNAPEFVLPNSLKALKARWQKDAGGASRLGSLFGRSATATDQEMADVHPLSEVEKCYWSNQAFQRCLRATKWDYAAALKRAEETCVWRREFGVEEMREEDVWREGETGKELVFGYDVNCRPVLYMHPHRQNTEVGPKQIAFVVWCLERTIDLAPPTDPATEMLCLCIDFGAGQKNSGQPTTLGQARKVLEILQTYYCERLGKAVCVNIPQIFFAFYKLVSPFVDPVTKEKIRFLDKPDATSLIPANQLQKIFGGDINLEYNHEEYFPALTKMCMERKAANLERWRKYGENKCGLDEAVIRGAYAPGEQHQAQAAAQEGDVAGRSSAPASAAASVNEPPTDRLAQASLSDEASSETTAVNTPAQPASATLKPTESANAVPLDTPAGETGGDDKFVEAPLASPAAVEKAIPAIH</sequence>
<dbReference type="PROSITE" id="PS50191">
    <property type="entry name" value="CRAL_TRIO"/>
    <property type="match status" value="1"/>
</dbReference>
<evidence type="ECO:0000313" key="4">
    <source>
        <dbReference type="Proteomes" id="UP000237144"/>
    </source>
</evidence>
<accession>A0A2S5B715</accession>
<dbReference type="AlphaFoldDB" id="A0A2S5B715"/>
<keyword evidence="4" id="KW-1185">Reference proteome</keyword>